<name>A0ABS3VCA7_9ACTN</name>
<dbReference type="Pfam" id="PF21863">
    <property type="entry name" value="HTH_67"/>
    <property type="match status" value="1"/>
</dbReference>
<evidence type="ECO:0000313" key="1">
    <source>
        <dbReference type="EMBL" id="MBO4163273.1"/>
    </source>
</evidence>
<organism evidence="1 2">
    <name type="scientific">Micromonospora antibiotica</name>
    <dbReference type="NCBI Taxonomy" id="2807623"/>
    <lineage>
        <taxon>Bacteria</taxon>
        <taxon>Bacillati</taxon>
        <taxon>Actinomycetota</taxon>
        <taxon>Actinomycetes</taxon>
        <taxon>Micromonosporales</taxon>
        <taxon>Micromonosporaceae</taxon>
        <taxon>Micromonospora</taxon>
    </lineage>
</organism>
<keyword evidence="2" id="KW-1185">Reference proteome</keyword>
<dbReference type="EMBL" id="JAGFWR010000013">
    <property type="protein sequence ID" value="MBO4163273.1"/>
    <property type="molecule type" value="Genomic_DNA"/>
</dbReference>
<proteinExistence type="predicted"/>
<sequence>MATATAAETIDRVCEPVQQLSRSWIMAKSTNAYGVELGFATGVQFWIVGRAGVLGSCPVEVAAAAIAFEPVEEVRRAWLAVPAGLTHHDVALHYRDRITGWGERVFADVDPDTLGVIDTLGRRVVEAAPAAVGALFTGWRGLPPPVALPGRAALTIHLIRELRGAAHIAAILACGLTPLDAILAAPHPPPRTGPAYAERMGYRGPFRDPAEVREQRLEAERLTAAIMVPYFSTLDAAELARFGELVETVGHLAV</sequence>
<evidence type="ECO:0000313" key="2">
    <source>
        <dbReference type="Proteomes" id="UP000671399"/>
    </source>
</evidence>
<dbReference type="InterPro" id="IPR054058">
    <property type="entry name" value="HTH_67"/>
</dbReference>
<reference evidence="1 2" key="1">
    <citation type="submission" date="2021-03" db="EMBL/GenBank/DDBJ databases">
        <authorList>
            <person name="Lee D.-H."/>
        </authorList>
    </citation>
    <scope>NUCLEOTIDE SEQUENCE [LARGE SCALE GENOMIC DNA]</scope>
    <source>
        <strain evidence="1 2">MMS20-R2-23</strain>
    </source>
</reference>
<dbReference type="RefSeq" id="WP_208568851.1">
    <property type="nucleotide sequence ID" value="NZ_JAGFWR010000013.1"/>
</dbReference>
<protein>
    <recommendedName>
        <fullName evidence="3">DegT/DnrJ/EryC1/StrS aminotransferase family protein</fullName>
    </recommendedName>
</protein>
<evidence type="ECO:0008006" key="3">
    <source>
        <dbReference type="Google" id="ProtNLM"/>
    </source>
</evidence>
<comment type="caution">
    <text evidence="1">The sequence shown here is derived from an EMBL/GenBank/DDBJ whole genome shotgun (WGS) entry which is preliminary data.</text>
</comment>
<accession>A0ABS3VCA7</accession>
<gene>
    <name evidence="1" type="ORF">JQN83_21010</name>
</gene>
<dbReference type="Proteomes" id="UP000671399">
    <property type="component" value="Unassembled WGS sequence"/>
</dbReference>